<dbReference type="Gene3D" id="2.60.120.560">
    <property type="entry name" value="Exo-inulinase, domain 1"/>
    <property type="match status" value="1"/>
</dbReference>
<dbReference type="InterPro" id="IPR013148">
    <property type="entry name" value="Glyco_hydro_32_N"/>
</dbReference>
<dbReference type="InterPro" id="IPR001362">
    <property type="entry name" value="Glyco_hydro_32"/>
</dbReference>
<dbReference type="SMART" id="SM00640">
    <property type="entry name" value="Glyco_32"/>
    <property type="match status" value="1"/>
</dbReference>
<keyword evidence="3 4" id="KW-0326">Glycosidase</keyword>
<dbReference type="OrthoDB" id="9759709at2"/>
<name>A0A1I7NMQ9_9BACT</name>
<evidence type="ECO:0000256" key="4">
    <source>
        <dbReference type="RuleBase" id="RU362110"/>
    </source>
</evidence>
<dbReference type="EMBL" id="FPCJ01000001">
    <property type="protein sequence ID" value="SFV35909.1"/>
    <property type="molecule type" value="Genomic_DNA"/>
</dbReference>
<keyword evidence="8" id="KW-1185">Reference proteome</keyword>
<dbReference type="RefSeq" id="WP_092460710.1">
    <property type="nucleotide sequence ID" value="NZ_FPCJ01000001.1"/>
</dbReference>
<dbReference type="GO" id="GO:0005987">
    <property type="term" value="P:sucrose catabolic process"/>
    <property type="evidence" value="ECO:0007669"/>
    <property type="project" value="TreeGrafter"/>
</dbReference>
<keyword evidence="2 4" id="KW-0378">Hydrolase</keyword>
<feature type="domain" description="Glycosyl hydrolase family 32 C-terminal" evidence="6">
    <location>
        <begin position="417"/>
        <end position="512"/>
    </location>
</feature>
<organism evidence="7 8">
    <name type="scientific">Thermoflavifilum thermophilum</name>
    <dbReference type="NCBI Taxonomy" id="1393122"/>
    <lineage>
        <taxon>Bacteria</taxon>
        <taxon>Pseudomonadati</taxon>
        <taxon>Bacteroidota</taxon>
        <taxon>Chitinophagia</taxon>
        <taxon>Chitinophagales</taxon>
        <taxon>Chitinophagaceae</taxon>
        <taxon>Thermoflavifilum</taxon>
    </lineage>
</organism>
<evidence type="ECO:0000256" key="3">
    <source>
        <dbReference type="ARBA" id="ARBA00023295"/>
    </source>
</evidence>
<dbReference type="PANTHER" id="PTHR42800">
    <property type="entry name" value="EXOINULINASE INUD (AFU_ORTHOLOGUE AFUA_5G00480)"/>
    <property type="match status" value="1"/>
</dbReference>
<dbReference type="SUPFAM" id="SSF49899">
    <property type="entry name" value="Concanavalin A-like lectins/glucanases"/>
    <property type="match status" value="1"/>
</dbReference>
<accession>A0A1I7NMQ9</accession>
<dbReference type="Gene3D" id="2.115.10.20">
    <property type="entry name" value="Glycosyl hydrolase domain, family 43"/>
    <property type="match status" value="1"/>
</dbReference>
<protein>
    <submittedName>
        <fullName evidence="7">Fructan beta-fructosidase</fullName>
    </submittedName>
</protein>
<gene>
    <name evidence="7" type="ORF">SAMN05660895_2352</name>
</gene>
<evidence type="ECO:0000256" key="1">
    <source>
        <dbReference type="ARBA" id="ARBA00009902"/>
    </source>
</evidence>
<reference evidence="8" key="1">
    <citation type="submission" date="2016-10" db="EMBL/GenBank/DDBJ databases">
        <authorList>
            <person name="Varghese N."/>
            <person name="Submissions S."/>
        </authorList>
    </citation>
    <scope>NUCLEOTIDE SEQUENCE [LARGE SCALE GENOMIC DNA]</scope>
    <source>
        <strain evidence="8">DSM 14807</strain>
    </source>
</reference>
<dbReference type="InterPro" id="IPR023296">
    <property type="entry name" value="Glyco_hydro_beta-prop_sf"/>
</dbReference>
<proteinExistence type="inferred from homology"/>
<dbReference type="Pfam" id="PF08244">
    <property type="entry name" value="Glyco_hydro_32C"/>
    <property type="match status" value="1"/>
</dbReference>
<evidence type="ECO:0000259" key="6">
    <source>
        <dbReference type="Pfam" id="PF08244"/>
    </source>
</evidence>
<dbReference type="GO" id="GO:0005737">
    <property type="term" value="C:cytoplasm"/>
    <property type="evidence" value="ECO:0007669"/>
    <property type="project" value="TreeGrafter"/>
</dbReference>
<dbReference type="Pfam" id="PF00251">
    <property type="entry name" value="Glyco_hydro_32N"/>
    <property type="match status" value="1"/>
</dbReference>
<dbReference type="Proteomes" id="UP000199537">
    <property type="component" value="Unassembled WGS sequence"/>
</dbReference>
<sequence length="536" mass="61507">MRRWSIFVFFMVHLCICRVYAQVEIRPTYREPYRPVYHFTPPVNWTNDPNGLVFANGLYHLFYQYNPDGMEWGHMSWGHAVSKDLVHWQNWPVAIPEGPEGMIFSGSAVLDSFNTSGLGSASHPPLVAVYTSHHIPDRLHPEQYTQSQHIAYSLDGGHTWRKYAHNPVLDLHMRDFRDPKVFWYAPDSQWVMVVSFPEQHQVQFFRSADLIHWQHTGSFGPAGDTSNVWECPDLFPLQVKDASGKPTDQTKWVLMISVQYDVQYFIGTFNGKTFVADEPVDRIRKVDEGTDFYAATTYNDIPGSDGRRICIAWMDNWAYAARIPTFPWRGFMTAPRVFTLRENEQGKPVLYQYPVDEIGQLAVDSVQIRNRLVDEAHELQISPANKQQSNYPFTVGKLSLELSQIKGMVKWAIAQHGDSAIWVNYDAATGALQVDRSRSGITHFDSHFPAIIRMQLRPDQQIRLDVFLDKCSVELFVNGGQKAATLLFFPHPDQTGISLQAVHGSYRVDELKLIRYPQTAYLVQRKFMANASYLGH</sequence>
<dbReference type="AlphaFoldDB" id="A0A1I7NMQ9"/>
<feature type="domain" description="Glycosyl hydrolase family 32 N-terminal" evidence="5">
    <location>
        <begin position="38"/>
        <end position="354"/>
    </location>
</feature>
<dbReference type="CDD" id="cd18622">
    <property type="entry name" value="GH32_Inu-like"/>
    <property type="match status" value="1"/>
</dbReference>
<dbReference type="InterPro" id="IPR013189">
    <property type="entry name" value="Glyco_hydro_32_C"/>
</dbReference>
<evidence type="ECO:0000313" key="8">
    <source>
        <dbReference type="Proteomes" id="UP000199537"/>
    </source>
</evidence>
<dbReference type="GO" id="GO:0004575">
    <property type="term" value="F:sucrose alpha-glucosidase activity"/>
    <property type="evidence" value="ECO:0007669"/>
    <property type="project" value="TreeGrafter"/>
</dbReference>
<dbReference type="InterPro" id="IPR013320">
    <property type="entry name" value="ConA-like_dom_sf"/>
</dbReference>
<dbReference type="SUPFAM" id="SSF75005">
    <property type="entry name" value="Arabinanase/levansucrase/invertase"/>
    <property type="match status" value="1"/>
</dbReference>
<evidence type="ECO:0000259" key="5">
    <source>
        <dbReference type="Pfam" id="PF00251"/>
    </source>
</evidence>
<evidence type="ECO:0000256" key="2">
    <source>
        <dbReference type="ARBA" id="ARBA00022801"/>
    </source>
</evidence>
<dbReference type="PANTHER" id="PTHR42800:SF1">
    <property type="entry name" value="EXOINULINASE INUD (AFU_ORTHOLOGUE AFUA_5G00480)"/>
    <property type="match status" value="1"/>
</dbReference>
<evidence type="ECO:0000313" key="7">
    <source>
        <dbReference type="EMBL" id="SFV35909.1"/>
    </source>
</evidence>
<comment type="similarity">
    <text evidence="1 4">Belongs to the glycosyl hydrolase 32 family.</text>
</comment>
<dbReference type="STRING" id="1393122.SAMN05660895_2352"/>